<evidence type="ECO:0000256" key="4">
    <source>
        <dbReference type="ARBA" id="ARBA00022475"/>
    </source>
</evidence>
<evidence type="ECO:0000256" key="15">
    <source>
        <dbReference type="ARBA" id="ARBA00023319"/>
    </source>
</evidence>
<evidence type="ECO:0000256" key="7">
    <source>
        <dbReference type="ARBA" id="ARBA00022729"/>
    </source>
</evidence>
<dbReference type="InterPro" id="IPR003598">
    <property type="entry name" value="Ig_sub2"/>
</dbReference>
<accession>A0A9Q0IJ71</accession>
<feature type="domain" description="Ig-like" evidence="20">
    <location>
        <begin position="6"/>
        <end position="118"/>
    </location>
</feature>
<comment type="caution">
    <text evidence="21">The sequence shown here is derived from an EMBL/GenBank/DDBJ whole genome shotgun (WGS) entry which is preliminary data.</text>
</comment>
<feature type="chain" id="PRO_5040506666" description="Platelet endothelial cell adhesion molecule" evidence="19">
    <location>
        <begin position="24"/>
        <end position="792"/>
    </location>
</feature>
<dbReference type="OrthoDB" id="9950534at2759"/>
<dbReference type="InterPro" id="IPR013783">
    <property type="entry name" value="Ig-like_fold"/>
</dbReference>
<dbReference type="GO" id="GO:0070161">
    <property type="term" value="C:anchoring junction"/>
    <property type="evidence" value="ECO:0007669"/>
    <property type="project" value="UniProtKB-SubCell"/>
</dbReference>
<evidence type="ECO:0000256" key="11">
    <source>
        <dbReference type="ARBA" id="ARBA00022989"/>
    </source>
</evidence>
<dbReference type="SUPFAM" id="SSF48726">
    <property type="entry name" value="Immunoglobulin"/>
    <property type="match status" value="4"/>
</dbReference>
<evidence type="ECO:0000256" key="6">
    <source>
        <dbReference type="ARBA" id="ARBA00022692"/>
    </source>
</evidence>
<dbReference type="InterPro" id="IPR007110">
    <property type="entry name" value="Ig-like_dom"/>
</dbReference>
<keyword evidence="22" id="KW-1185">Reference proteome</keyword>
<keyword evidence="8" id="KW-0677">Repeat</keyword>
<evidence type="ECO:0000256" key="8">
    <source>
        <dbReference type="ARBA" id="ARBA00022737"/>
    </source>
</evidence>
<proteinExistence type="predicted"/>
<dbReference type="GO" id="GO:0007166">
    <property type="term" value="P:cell surface receptor signaling pathway"/>
    <property type="evidence" value="ECO:0007669"/>
    <property type="project" value="TreeGrafter"/>
</dbReference>
<feature type="domain" description="Ig-like" evidence="20">
    <location>
        <begin position="223"/>
        <end position="301"/>
    </location>
</feature>
<dbReference type="GO" id="GO:0045121">
    <property type="term" value="C:membrane raft"/>
    <property type="evidence" value="ECO:0007669"/>
    <property type="project" value="UniProtKB-SubCell"/>
</dbReference>
<keyword evidence="9" id="KW-0130">Cell adhesion</keyword>
<evidence type="ECO:0000256" key="9">
    <source>
        <dbReference type="ARBA" id="ARBA00022889"/>
    </source>
</evidence>
<organism evidence="21 22">
    <name type="scientific">Muraenolepis orangiensis</name>
    <name type="common">Patagonian moray cod</name>
    <dbReference type="NCBI Taxonomy" id="630683"/>
    <lineage>
        <taxon>Eukaryota</taxon>
        <taxon>Metazoa</taxon>
        <taxon>Chordata</taxon>
        <taxon>Craniata</taxon>
        <taxon>Vertebrata</taxon>
        <taxon>Euteleostomi</taxon>
        <taxon>Actinopterygii</taxon>
        <taxon>Neopterygii</taxon>
        <taxon>Teleostei</taxon>
        <taxon>Neoteleostei</taxon>
        <taxon>Acanthomorphata</taxon>
        <taxon>Zeiogadaria</taxon>
        <taxon>Gadariae</taxon>
        <taxon>Gadiformes</taxon>
        <taxon>Muraenolepidoidei</taxon>
        <taxon>Muraenolepididae</taxon>
        <taxon>Muraenolepis</taxon>
    </lineage>
</organism>
<dbReference type="InterPro" id="IPR036179">
    <property type="entry name" value="Ig-like_dom_sf"/>
</dbReference>
<gene>
    <name evidence="21" type="ORF">NHX12_031734</name>
</gene>
<reference evidence="21" key="1">
    <citation type="submission" date="2022-07" db="EMBL/GenBank/DDBJ databases">
        <title>Chromosome-level genome of Muraenolepis orangiensis.</title>
        <authorList>
            <person name="Kim J."/>
        </authorList>
    </citation>
    <scope>NUCLEOTIDE SEQUENCE</scope>
    <source>
        <strain evidence="21">KU_S4_2022</strain>
        <tissue evidence="21">Muscle</tissue>
    </source>
</reference>
<dbReference type="PANTHER" id="PTHR11481">
    <property type="entry name" value="IMMUNOGLOBULIN FC RECEPTOR"/>
    <property type="match status" value="1"/>
</dbReference>
<feature type="domain" description="Ig-like" evidence="20">
    <location>
        <begin position="309"/>
        <end position="392"/>
    </location>
</feature>
<dbReference type="AlphaFoldDB" id="A0A9Q0IJ71"/>
<evidence type="ECO:0000256" key="17">
    <source>
        <dbReference type="SAM" id="MobiDB-lite"/>
    </source>
</evidence>
<dbReference type="Proteomes" id="UP001148018">
    <property type="component" value="Unassembled WGS sequence"/>
</dbReference>
<keyword evidence="6 18" id="KW-0812">Transmembrane</keyword>
<comment type="subcellular location">
    <subcellularLocation>
        <location evidence="2">Cell junction</location>
    </subcellularLocation>
    <subcellularLocation>
        <location evidence="1">Cell membrane</location>
        <topology evidence="1">Single-pass type I membrane protein</topology>
    </subcellularLocation>
    <subcellularLocation>
        <location evidence="3">Membrane raft</location>
    </subcellularLocation>
</comment>
<evidence type="ECO:0000256" key="3">
    <source>
        <dbReference type="ARBA" id="ARBA00004285"/>
    </source>
</evidence>
<evidence type="ECO:0000256" key="5">
    <source>
        <dbReference type="ARBA" id="ARBA00022553"/>
    </source>
</evidence>
<evidence type="ECO:0000256" key="16">
    <source>
        <dbReference type="ARBA" id="ARBA00049765"/>
    </source>
</evidence>
<feature type="compositionally biased region" description="Polar residues" evidence="17">
    <location>
        <begin position="669"/>
        <end position="680"/>
    </location>
</feature>
<keyword evidence="11 18" id="KW-1133">Transmembrane helix</keyword>
<feature type="transmembrane region" description="Helical" evidence="18">
    <location>
        <begin position="598"/>
        <end position="617"/>
    </location>
</feature>
<keyword evidence="15" id="KW-0393">Immunoglobulin domain</keyword>
<evidence type="ECO:0000256" key="18">
    <source>
        <dbReference type="SAM" id="Phobius"/>
    </source>
</evidence>
<evidence type="ECO:0000256" key="1">
    <source>
        <dbReference type="ARBA" id="ARBA00004251"/>
    </source>
</evidence>
<dbReference type="GO" id="GO:0004888">
    <property type="term" value="F:transmembrane signaling receptor activity"/>
    <property type="evidence" value="ECO:0007669"/>
    <property type="project" value="TreeGrafter"/>
</dbReference>
<keyword evidence="13" id="KW-1015">Disulfide bond</keyword>
<evidence type="ECO:0000313" key="21">
    <source>
        <dbReference type="EMBL" id="KAJ3600759.1"/>
    </source>
</evidence>
<dbReference type="Pfam" id="PF13895">
    <property type="entry name" value="Ig_2"/>
    <property type="match status" value="1"/>
</dbReference>
<dbReference type="Pfam" id="PF13927">
    <property type="entry name" value="Ig_3"/>
    <property type="match status" value="1"/>
</dbReference>
<evidence type="ECO:0000256" key="2">
    <source>
        <dbReference type="ARBA" id="ARBA00004282"/>
    </source>
</evidence>
<dbReference type="InterPro" id="IPR003599">
    <property type="entry name" value="Ig_sub"/>
</dbReference>
<evidence type="ECO:0000256" key="13">
    <source>
        <dbReference type="ARBA" id="ARBA00023157"/>
    </source>
</evidence>
<dbReference type="PROSITE" id="PS50835">
    <property type="entry name" value="IG_LIKE"/>
    <property type="match status" value="4"/>
</dbReference>
<feature type="signal peptide" evidence="19">
    <location>
        <begin position="1"/>
        <end position="23"/>
    </location>
</feature>
<dbReference type="InterPro" id="IPR050488">
    <property type="entry name" value="Ig_Fc_receptor"/>
</dbReference>
<feature type="compositionally biased region" description="Basic and acidic residues" evidence="17">
    <location>
        <begin position="694"/>
        <end position="709"/>
    </location>
</feature>
<dbReference type="SMART" id="SM00408">
    <property type="entry name" value="IGc2"/>
    <property type="match status" value="2"/>
</dbReference>
<evidence type="ECO:0000259" key="20">
    <source>
        <dbReference type="PROSITE" id="PS50835"/>
    </source>
</evidence>
<dbReference type="EMBL" id="JANIIK010000047">
    <property type="protein sequence ID" value="KAJ3600759.1"/>
    <property type="molecule type" value="Genomic_DNA"/>
</dbReference>
<evidence type="ECO:0000256" key="19">
    <source>
        <dbReference type="SAM" id="SignalP"/>
    </source>
</evidence>
<evidence type="ECO:0000313" key="22">
    <source>
        <dbReference type="Proteomes" id="UP001148018"/>
    </source>
</evidence>
<dbReference type="InterPro" id="IPR040878">
    <property type="entry name" value="IL-40-like_Ig"/>
</dbReference>
<dbReference type="FunFam" id="2.60.40.10:FF:000357">
    <property type="entry name" value="Fc receptor like 1"/>
    <property type="match status" value="1"/>
</dbReference>
<keyword evidence="5" id="KW-0597">Phosphoprotein</keyword>
<keyword evidence="4" id="KW-1003">Cell membrane</keyword>
<dbReference type="SMART" id="SM00409">
    <property type="entry name" value="IG"/>
    <property type="match status" value="4"/>
</dbReference>
<dbReference type="GO" id="GO:0098742">
    <property type="term" value="P:cell-cell adhesion via plasma-membrane adhesion molecules"/>
    <property type="evidence" value="ECO:0007669"/>
    <property type="project" value="TreeGrafter"/>
</dbReference>
<evidence type="ECO:0000256" key="14">
    <source>
        <dbReference type="ARBA" id="ARBA00023180"/>
    </source>
</evidence>
<name>A0A9Q0IJ71_9TELE</name>
<dbReference type="GO" id="GO:0006955">
    <property type="term" value="P:immune response"/>
    <property type="evidence" value="ECO:0007669"/>
    <property type="project" value="TreeGrafter"/>
</dbReference>
<keyword evidence="14" id="KW-0325">Glycoprotein</keyword>
<dbReference type="PANTHER" id="PTHR11481:SF5">
    <property type="entry name" value="PLATELET ENDOTHELIAL CELL ADHESION MOLECULE"/>
    <property type="match status" value="1"/>
</dbReference>
<feature type="region of interest" description="Disordered" evidence="17">
    <location>
        <begin position="666"/>
        <end position="792"/>
    </location>
</feature>
<keyword evidence="10" id="KW-0965">Cell junction</keyword>
<keyword evidence="12 18" id="KW-0472">Membrane</keyword>
<keyword evidence="7 19" id="KW-0732">Signal</keyword>
<evidence type="ECO:0000256" key="10">
    <source>
        <dbReference type="ARBA" id="ARBA00022949"/>
    </source>
</evidence>
<dbReference type="Gene3D" id="2.60.40.10">
    <property type="entry name" value="Immunoglobulins"/>
    <property type="match status" value="4"/>
</dbReference>
<dbReference type="GO" id="GO:0009897">
    <property type="term" value="C:external side of plasma membrane"/>
    <property type="evidence" value="ECO:0007669"/>
    <property type="project" value="TreeGrafter"/>
</dbReference>
<protein>
    <recommendedName>
        <fullName evidence="16">Platelet endothelial cell adhesion molecule</fullName>
    </recommendedName>
</protein>
<sequence>MDPRRPSCSLLLLAGILLHSLYTIDTVGLSILPAPTVASGTAVTLRCAVDVSHDPSLSLTNVFRFTRYDATVHTVTTADSEALYRLDPARAADSGTYECQVKVEEKVKSSVGQTLSVTGLQTPDFTLSTGVLYESQELVASCSAPQEKGALVFNFFQQAPSGEVTRIKQAHSEGNRSETKLLLTDTGDWDLFCNYSIPVLDQASGSNSSNRLKVLVKGLFITPVMNVLPRSVFEGEVVEVVCKVEKPPGPVDLYLTKDRKVLMRGQVVLSHRFTVWPSNSGEYVCKAEYGTAQKETYKNITVKELFSRPQLRLEPMDVFEGERLTVTCSISSFSERLTNKDIQFSIFNNHKFLIKAETYTTIAQASQNGNYTCKAQVSTQGREFVKESATLVVKAKIPVSKPVLSVVGGRLVMGKPFALRCHSERGSLPITYSLHGPRGKPQITEVREPGEEAVFNTSAIQKTSEILNFLCHAKNNNNAPMIGLGQELLQSTEIIEPVSRPVLTLFPNAAYVSEGQDLTLLCSVQKGTLPVTFTWYHTEGQGPLFSETQPGLQGSYTILGVGAVHSGGYYCESSNPATDLKRSFTVTVGIKMAGWKKGLIAVICVLLLVGVVLAVLFKKGFLRRKTTKELSVKSVTSHPEPLSLTKAEANDSVNVTPGVMGRSVWSEHVSGSDTDEQNSVVAPEDPEPQYTEVQIRRPDPSRGPVKEGTDTGSSEVLISKQGVSEEPADGGSVEYAQLNIDRTHRNSAHRNSAHRNSGGVRPDDVVDTVELDNSATSAVHEDCSQVPPPPDC</sequence>
<feature type="domain" description="Ig-like" evidence="20">
    <location>
        <begin position="501"/>
        <end position="587"/>
    </location>
</feature>
<evidence type="ECO:0000256" key="12">
    <source>
        <dbReference type="ARBA" id="ARBA00023136"/>
    </source>
</evidence>
<dbReference type="Pfam" id="PF17736">
    <property type="entry name" value="Ig_C17orf99"/>
    <property type="match status" value="1"/>
</dbReference>